<evidence type="ECO:0000313" key="4">
    <source>
        <dbReference type="EMBL" id="CRK81911.1"/>
    </source>
</evidence>
<keyword evidence="5" id="KW-1185">Reference proteome</keyword>
<dbReference type="PROSITE" id="PS00584">
    <property type="entry name" value="PFKB_KINASES_2"/>
    <property type="match status" value="1"/>
</dbReference>
<dbReference type="CDD" id="cd01941">
    <property type="entry name" value="YeiC_kinase_like"/>
    <property type="match status" value="1"/>
</dbReference>
<dbReference type="RefSeq" id="WP_245640369.1">
    <property type="nucleotide sequence ID" value="NZ_CVRB01000002.1"/>
</dbReference>
<dbReference type="EMBL" id="CVRB01000002">
    <property type="protein sequence ID" value="CRK81911.1"/>
    <property type="molecule type" value="Genomic_DNA"/>
</dbReference>
<evidence type="ECO:0000259" key="3">
    <source>
        <dbReference type="Pfam" id="PF00294"/>
    </source>
</evidence>
<dbReference type="Gene3D" id="3.40.1190.20">
    <property type="match status" value="1"/>
</dbReference>
<gene>
    <name evidence="4" type="ORF">BN000_01829</name>
</gene>
<dbReference type="InterPro" id="IPR002173">
    <property type="entry name" value="Carboh/pur_kinase_PfkB_CS"/>
</dbReference>
<dbReference type="PROSITE" id="PS00583">
    <property type="entry name" value="PFKB_KINASES_1"/>
    <property type="match status" value="1"/>
</dbReference>
<accession>A0A0U1NV32</accession>
<organism evidence="4 5">
    <name type="scientific">Neobacillus massiliamazoniensis</name>
    <dbReference type="NCBI Taxonomy" id="1499688"/>
    <lineage>
        <taxon>Bacteria</taxon>
        <taxon>Bacillati</taxon>
        <taxon>Bacillota</taxon>
        <taxon>Bacilli</taxon>
        <taxon>Bacillales</taxon>
        <taxon>Bacillaceae</taxon>
        <taxon>Neobacillus</taxon>
    </lineage>
</organism>
<protein>
    <submittedName>
        <fullName evidence="4">PfkB domain-containing protein</fullName>
    </submittedName>
</protein>
<dbReference type="PANTHER" id="PTHR10584">
    <property type="entry name" value="SUGAR KINASE"/>
    <property type="match status" value="1"/>
</dbReference>
<proteinExistence type="predicted"/>
<dbReference type="Pfam" id="PF00294">
    <property type="entry name" value="PfkB"/>
    <property type="match status" value="1"/>
</dbReference>
<feature type="domain" description="Carbohydrate kinase PfkB" evidence="3">
    <location>
        <begin position="10"/>
        <end position="301"/>
    </location>
</feature>
<dbReference type="STRING" id="1499688.BN000_01829"/>
<dbReference type="SUPFAM" id="SSF53613">
    <property type="entry name" value="Ribokinase-like"/>
    <property type="match status" value="1"/>
</dbReference>
<sequence>MNKQSEMNYEILCIGGANVDRKIQTINQLKFETSNPASNTVSYGGVARNIAETLGRLGINTGLLGFVGADFEGEWLLRHTKKFVDINPTEIIQGKVTGTYTAVLDPDGQMAIAFADMAIYDEVEAQFIEKKWHHLKKAEIVLLDMNFPKDLIVEVIERCSLEKKQVCIATVSAPKVEKLPEALDGVTWLIANQKEAEAIAKIEITTEGDFFRAAEMILKRGAERVVITRGESGLIYFTKAGEAGALFPPEIPVHDVTGAGDSLIAGILFGYLKGLSTEDACKIGISCSMITIQSNETVNPLLNQQVLLETFQKYFCLQVNQR</sequence>
<dbReference type="GO" id="GO:0016301">
    <property type="term" value="F:kinase activity"/>
    <property type="evidence" value="ECO:0007669"/>
    <property type="project" value="UniProtKB-KW"/>
</dbReference>
<name>A0A0U1NV32_9BACI</name>
<keyword evidence="1" id="KW-0808">Transferase</keyword>
<evidence type="ECO:0000256" key="1">
    <source>
        <dbReference type="ARBA" id="ARBA00022679"/>
    </source>
</evidence>
<keyword evidence="2" id="KW-0418">Kinase</keyword>
<evidence type="ECO:0000313" key="5">
    <source>
        <dbReference type="Proteomes" id="UP000199087"/>
    </source>
</evidence>
<dbReference type="AlphaFoldDB" id="A0A0U1NV32"/>
<reference evidence="5" key="1">
    <citation type="submission" date="2015-05" db="EMBL/GenBank/DDBJ databases">
        <authorList>
            <person name="Urmite Genomes"/>
        </authorList>
    </citation>
    <scope>NUCLEOTIDE SEQUENCE [LARGE SCALE GENOMIC DNA]</scope>
    <source>
        <strain evidence="5">LF1</strain>
    </source>
</reference>
<dbReference type="PANTHER" id="PTHR10584:SF166">
    <property type="entry name" value="RIBOKINASE"/>
    <property type="match status" value="1"/>
</dbReference>
<dbReference type="InterPro" id="IPR029056">
    <property type="entry name" value="Ribokinase-like"/>
</dbReference>
<dbReference type="Proteomes" id="UP000199087">
    <property type="component" value="Unassembled WGS sequence"/>
</dbReference>
<evidence type="ECO:0000256" key="2">
    <source>
        <dbReference type="ARBA" id="ARBA00022777"/>
    </source>
</evidence>
<dbReference type="InterPro" id="IPR011611">
    <property type="entry name" value="PfkB_dom"/>
</dbReference>